<dbReference type="RefSeq" id="WP_145203762.1">
    <property type="nucleotide sequence ID" value="NZ_CP036434.1"/>
</dbReference>
<dbReference type="Proteomes" id="UP000320390">
    <property type="component" value="Chromosome"/>
</dbReference>
<dbReference type="PANTHER" id="PTHR33361">
    <property type="entry name" value="GLR0591 PROTEIN"/>
    <property type="match status" value="1"/>
</dbReference>
<keyword evidence="2" id="KW-1185">Reference proteome</keyword>
<organism evidence="1 2">
    <name type="scientific">Saltatorellus ferox</name>
    <dbReference type="NCBI Taxonomy" id="2528018"/>
    <lineage>
        <taxon>Bacteria</taxon>
        <taxon>Pseudomonadati</taxon>
        <taxon>Planctomycetota</taxon>
        <taxon>Planctomycetia</taxon>
        <taxon>Planctomycetia incertae sedis</taxon>
        <taxon>Saltatorellus</taxon>
    </lineage>
</organism>
<proteinExistence type="predicted"/>
<dbReference type="InterPro" id="IPR010281">
    <property type="entry name" value="DUF885"/>
</dbReference>
<evidence type="ECO:0008006" key="3">
    <source>
        <dbReference type="Google" id="ProtNLM"/>
    </source>
</evidence>
<evidence type="ECO:0000313" key="1">
    <source>
        <dbReference type="EMBL" id="QDV09428.1"/>
    </source>
</evidence>
<dbReference type="Pfam" id="PF05960">
    <property type="entry name" value="DUF885"/>
    <property type="match status" value="1"/>
</dbReference>
<sequence>MNQRRPTWPSPFLGLILAGAASCGAVNFLRSDPSAPRDRASRFDRFVDELALDLRETAPLLDRVRLSAASSASPGAAAGTWEDERRIVARRTVAWSALQRIDGEFSADKLTGSRATTSRIVEADLRRVLGLTPEEEIDISPAAQRADATSVSPDPTRAIQRLAATPWSGTLVEAPSALLANHPKQTVDDLIAWERALFALSEEARFLGASPAALAATEDYAYPPFLLDLVLDDVVRLQSSVGAGGAQDPLFGPLLEAATELLGPDAKTITAPSSKRRALQRDLSLEFDRLVDGLQAIRARIADRPFNGTDAVRNGPTDAWVERMREAAGQNVAPSALADVGRAEIQRLHLALGEVLGLDPIAQDFDGLVRERFDQIRNRDLAPPGSAEPERTPATLWSSIEPLLDQLVVNPPPTWVKSRLARTFERPHGRWSPFVRGNLAPLNDPLSRPSVFLASRPRDPITPSWLREAEALRYGLPGRALLDAYRRAARLTTPTYLLQAERETFEEGWGLYAVTVAADAGWLLELDEGFGRLAQELIAFVALVADVGLNASGWTVAQAVDYVMESTPLPRSAASEVVARIVADPGRSALPGIGLLRLRTLRRSAEGLMGDDFSAAEFHAALLRSGPIPMSEMDARIEAWLVRRSTGARE</sequence>
<dbReference type="AlphaFoldDB" id="A0A518EZD2"/>
<dbReference type="PANTHER" id="PTHR33361:SF2">
    <property type="entry name" value="DUF885 DOMAIN-CONTAINING PROTEIN"/>
    <property type="match status" value="1"/>
</dbReference>
<name>A0A518EZD2_9BACT</name>
<accession>A0A518EZD2</accession>
<gene>
    <name evidence="1" type="ORF">Poly30_49860</name>
</gene>
<evidence type="ECO:0000313" key="2">
    <source>
        <dbReference type="Proteomes" id="UP000320390"/>
    </source>
</evidence>
<dbReference type="PROSITE" id="PS51257">
    <property type="entry name" value="PROKAR_LIPOPROTEIN"/>
    <property type="match status" value="1"/>
</dbReference>
<reference evidence="1 2" key="1">
    <citation type="submission" date="2019-02" db="EMBL/GenBank/DDBJ databases">
        <title>Deep-cultivation of Planctomycetes and their phenomic and genomic characterization uncovers novel biology.</title>
        <authorList>
            <person name="Wiegand S."/>
            <person name="Jogler M."/>
            <person name="Boedeker C."/>
            <person name="Pinto D."/>
            <person name="Vollmers J."/>
            <person name="Rivas-Marin E."/>
            <person name="Kohn T."/>
            <person name="Peeters S.H."/>
            <person name="Heuer A."/>
            <person name="Rast P."/>
            <person name="Oberbeckmann S."/>
            <person name="Bunk B."/>
            <person name="Jeske O."/>
            <person name="Meyerdierks A."/>
            <person name="Storesund J.E."/>
            <person name="Kallscheuer N."/>
            <person name="Luecker S."/>
            <person name="Lage O.M."/>
            <person name="Pohl T."/>
            <person name="Merkel B.J."/>
            <person name="Hornburger P."/>
            <person name="Mueller R.-W."/>
            <person name="Bruemmer F."/>
            <person name="Labrenz M."/>
            <person name="Spormann A.M."/>
            <person name="Op den Camp H."/>
            <person name="Overmann J."/>
            <person name="Amann R."/>
            <person name="Jetten M.S.M."/>
            <person name="Mascher T."/>
            <person name="Medema M.H."/>
            <person name="Devos D.P."/>
            <person name="Kaster A.-K."/>
            <person name="Ovreas L."/>
            <person name="Rohde M."/>
            <person name="Galperin M.Y."/>
            <person name="Jogler C."/>
        </authorList>
    </citation>
    <scope>NUCLEOTIDE SEQUENCE [LARGE SCALE GENOMIC DNA]</scope>
    <source>
        <strain evidence="1 2">Poly30</strain>
    </source>
</reference>
<dbReference type="OrthoDB" id="9760040at2"/>
<dbReference type="EMBL" id="CP036434">
    <property type="protein sequence ID" value="QDV09428.1"/>
    <property type="molecule type" value="Genomic_DNA"/>
</dbReference>
<protein>
    <recommendedName>
        <fullName evidence="3">DUF885 domain-containing protein</fullName>
    </recommendedName>
</protein>